<feature type="transmembrane region" description="Helical" evidence="1">
    <location>
        <begin position="66"/>
        <end position="92"/>
    </location>
</feature>
<evidence type="ECO:0000313" key="3">
    <source>
        <dbReference type="Proteomes" id="UP001059596"/>
    </source>
</evidence>
<keyword evidence="1" id="KW-0472">Membrane</keyword>
<reference evidence="2" key="1">
    <citation type="journal article" date="2023" name="Genome Biol. Evol.">
        <title>Long-read-based Genome Assembly of Drosophila gunungcola Reveals Fewer Chemosensory Genes in Flower-breeding Species.</title>
        <authorList>
            <person name="Negi A."/>
            <person name="Liao B.Y."/>
            <person name="Yeh S.D."/>
        </authorList>
    </citation>
    <scope>NUCLEOTIDE SEQUENCE</scope>
    <source>
        <strain evidence="2">Sukarami</strain>
    </source>
</reference>
<proteinExistence type="predicted"/>
<name>A0A9Q0BP45_9MUSC</name>
<organism evidence="2 3">
    <name type="scientific">Drosophila gunungcola</name>
    <name type="common">fruit fly</name>
    <dbReference type="NCBI Taxonomy" id="103775"/>
    <lineage>
        <taxon>Eukaryota</taxon>
        <taxon>Metazoa</taxon>
        <taxon>Ecdysozoa</taxon>
        <taxon>Arthropoda</taxon>
        <taxon>Hexapoda</taxon>
        <taxon>Insecta</taxon>
        <taxon>Pterygota</taxon>
        <taxon>Neoptera</taxon>
        <taxon>Endopterygota</taxon>
        <taxon>Diptera</taxon>
        <taxon>Brachycera</taxon>
        <taxon>Muscomorpha</taxon>
        <taxon>Ephydroidea</taxon>
        <taxon>Drosophilidae</taxon>
        <taxon>Drosophila</taxon>
        <taxon>Sophophora</taxon>
    </lineage>
</organism>
<feature type="transmembrane region" description="Helical" evidence="1">
    <location>
        <begin position="35"/>
        <end position="54"/>
    </location>
</feature>
<keyword evidence="1" id="KW-1133">Transmembrane helix</keyword>
<dbReference type="EMBL" id="JAMKOV010000007">
    <property type="protein sequence ID" value="KAI8038629.1"/>
    <property type="molecule type" value="Genomic_DNA"/>
</dbReference>
<feature type="transmembrane region" description="Helical" evidence="1">
    <location>
        <begin position="98"/>
        <end position="115"/>
    </location>
</feature>
<dbReference type="Proteomes" id="UP001059596">
    <property type="component" value="Unassembled WGS sequence"/>
</dbReference>
<gene>
    <name evidence="2" type="ORF">M5D96_008537</name>
</gene>
<comment type="caution">
    <text evidence="2">The sequence shown here is derived from an EMBL/GenBank/DDBJ whole genome shotgun (WGS) entry which is preliminary data.</text>
</comment>
<keyword evidence="1" id="KW-0812">Transmembrane</keyword>
<sequence>MVGRAVIFIGGLVHKVGRTLGGVGRTVGNGGRTGGLVQSVGLIFGLVGSSLVGTRDQIKNFRVVRPAVGLVGMTVGLWVAGGFGIGLVGFLVMGSLLVGLRGGIFGLLVGCAMGGRLGGGGVNLGGGGLGTGLGGAGTLRGLSFGIGRTAGALGGE</sequence>
<keyword evidence="3" id="KW-1185">Reference proteome</keyword>
<protein>
    <submittedName>
        <fullName evidence="2">Uncharacterized protein</fullName>
    </submittedName>
</protein>
<accession>A0A9Q0BP45</accession>
<dbReference type="AlphaFoldDB" id="A0A9Q0BP45"/>
<evidence type="ECO:0000256" key="1">
    <source>
        <dbReference type="SAM" id="Phobius"/>
    </source>
</evidence>
<evidence type="ECO:0000313" key="2">
    <source>
        <dbReference type="EMBL" id="KAI8038629.1"/>
    </source>
</evidence>